<organism evidence="1 2">
    <name type="scientific">Bifidobacterium pseudocatenulatum DSM 20438 = JCM 1200 = LMG 10505</name>
    <dbReference type="NCBI Taxonomy" id="547043"/>
    <lineage>
        <taxon>Bacteria</taxon>
        <taxon>Bacillati</taxon>
        <taxon>Actinomycetota</taxon>
        <taxon>Actinomycetes</taxon>
        <taxon>Bifidobacteriales</taxon>
        <taxon>Bifidobacteriaceae</taxon>
        <taxon>Bifidobacterium</taxon>
    </lineage>
</organism>
<reference evidence="1 2" key="1">
    <citation type="submission" date="2009-02" db="EMBL/GenBank/DDBJ databases">
        <title>Draft genome sequence of Bifidobacterium pseudocatenulatum (DSM 20438).</title>
        <authorList>
            <person name="Sudarsanam P."/>
            <person name="Ley R."/>
            <person name="Guruge J."/>
            <person name="Turnbaugh P.J."/>
            <person name="Mahowald M."/>
            <person name="Liep D."/>
            <person name="Gordon J."/>
        </authorList>
    </citation>
    <scope>NUCLEOTIDE SEQUENCE [LARGE SCALE GENOMIC DNA]</scope>
    <source>
        <strain evidence="1 2">DSM 20438</strain>
    </source>
</reference>
<evidence type="ECO:0000313" key="2">
    <source>
        <dbReference type="Proteomes" id="UP000003875"/>
    </source>
</evidence>
<proteinExistence type="predicted"/>
<gene>
    <name evidence="1" type="ORF">BIFPSEUDO_02899</name>
</gene>
<name>C0BR91_BIFPS</name>
<reference evidence="1 2" key="2">
    <citation type="submission" date="2009-02" db="EMBL/GenBank/DDBJ databases">
        <authorList>
            <person name="Fulton L."/>
            <person name="Clifton S."/>
            <person name="Fulton B."/>
            <person name="Xu J."/>
            <person name="Minx P."/>
            <person name="Pepin K.H."/>
            <person name="Johnson M."/>
            <person name="Bhonagiri V."/>
            <person name="Nash W.E."/>
            <person name="Mardis E.R."/>
            <person name="Wilson R.K."/>
        </authorList>
    </citation>
    <scope>NUCLEOTIDE SEQUENCE [LARGE SCALE GENOMIC DNA]</scope>
    <source>
        <strain evidence="1 2">DSM 20438</strain>
    </source>
</reference>
<comment type="caution">
    <text evidence="1">The sequence shown here is derived from an EMBL/GenBank/DDBJ whole genome shotgun (WGS) entry which is preliminary data.</text>
</comment>
<dbReference type="Proteomes" id="UP000003875">
    <property type="component" value="Unassembled WGS sequence"/>
</dbReference>
<sequence>MPVREESDGGDGRVFAGADDDVTIRVWGANNVSSSNCIWSQNRGN</sequence>
<protein>
    <submittedName>
        <fullName evidence="1">Uncharacterized protein</fullName>
    </submittedName>
</protein>
<accession>C0BR91</accession>
<evidence type="ECO:0000313" key="1">
    <source>
        <dbReference type="EMBL" id="EEG72004.1"/>
    </source>
</evidence>
<dbReference type="EMBL" id="ABXX02000001">
    <property type="protein sequence ID" value="EEG72004.1"/>
    <property type="molecule type" value="Genomic_DNA"/>
</dbReference>
<dbReference type="AlphaFoldDB" id="C0BR91"/>